<feature type="region of interest" description="Disordered" evidence="1">
    <location>
        <begin position="1"/>
        <end position="23"/>
    </location>
</feature>
<proteinExistence type="predicted"/>
<evidence type="ECO:0000313" key="3">
    <source>
        <dbReference type="Proteomes" id="UP000008237"/>
    </source>
</evidence>
<dbReference type="AlphaFoldDB" id="E2C1S0"/>
<feature type="compositionally biased region" description="Basic and acidic residues" evidence="1">
    <location>
        <begin position="14"/>
        <end position="23"/>
    </location>
</feature>
<organism evidence="3">
    <name type="scientific">Harpegnathos saltator</name>
    <name type="common">Jerdon's jumping ant</name>
    <dbReference type="NCBI Taxonomy" id="610380"/>
    <lineage>
        <taxon>Eukaryota</taxon>
        <taxon>Metazoa</taxon>
        <taxon>Ecdysozoa</taxon>
        <taxon>Arthropoda</taxon>
        <taxon>Hexapoda</taxon>
        <taxon>Insecta</taxon>
        <taxon>Pterygota</taxon>
        <taxon>Neoptera</taxon>
        <taxon>Endopterygota</taxon>
        <taxon>Hymenoptera</taxon>
        <taxon>Apocrita</taxon>
        <taxon>Aculeata</taxon>
        <taxon>Formicoidea</taxon>
        <taxon>Formicidae</taxon>
        <taxon>Ponerinae</taxon>
        <taxon>Ponerini</taxon>
        <taxon>Harpegnathos</taxon>
    </lineage>
</organism>
<evidence type="ECO:0000313" key="2">
    <source>
        <dbReference type="EMBL" id="EFN78111.1"/>
    </source>
</evidence>
<evidence type="ECO:0000256" key="1">
    <source>
        <dbReference type="SAM" id="MobiDB-lite"/>
    </source>
</evidence>
<dbReference type="InParanoid" id="E2C1S0"/>
<sequence length="23" mass="2750">FQRFKSGNFDLPDEERLGQPKKL</sequence>
<dbReference type="EMBL" id="GL451983">
    <property type="protein sequence ID" value="EFN78111.1"/>
    <property type="molecule type" value="Genomic_DNA"/>
</dbReference>
<reference evidence="2 3" key="1">
    <citation type="journal article" date="2010" name="Science">
        <title>Genomic comparison of the ants Camponotus floridanus and Harpegnathos saltator.</title>
        <authorList>
            <person name="Bonasio R."/>
            <person name="Zhang G."/>
            <person name="Ye C."/>
            <person name="Mutti N.S."/>
            <person name="Fang X."/>
            <person name="Qin N."/>
            <person name="Donahue G."/>
            <person name="Yang P."/>
            <person name="Li Q."/>
            <person name="Li C."/>
            <person name="Zhang P."/>
            <person name="Huang Z."/>
            <person name="Berger S.L."/>
            <person name="Reinberg D."/>
            <person name="Wang J."/>
            <person name="Liebig J."/>
        </authorList>
    </citation>
    <scope>NUCLEOTIDE SEQUENCE [LARGE SCALE GENOMIC DNA]</scope>
    <source>
        <strain evidence="2 3">R22 G/1</strain>
    </source>
</reference>
<feature type="non-terminal residue" evidence="2">
    <location>
        <position position="23"/>
    </location>
</feature>
<protein>
    <submittedName>
        <fullName evidence="2">Uncharacterized protein</fullName>
    </submittedName>
</protein>
<dbReference type="Proteomes" id="UP000008237">
    <property type="component" value="Unassembled WGS sequence"/>
</dbReference>
<keyword evidence="3" id="KW-1185">Reference proteome</keyword>
<gene>
    <name evidence="2" type="ORF">EAI_00316</name>
</gene>
<name>E2C1S0_HARSA</name>
<feature type="non-terminal residue" evidence="2">
    <location>
        <position position="1"/>
    </location>
</feature>
<accession>E2C1S0</accession>